<dbReference type="EMBL" id="BGZK01000200">
    <property type="protein sequence ID" value="GBP27888.1"/>
    <property type="molecule type" value="Genomic_DNA"/>
</dbReference>
<comment type="caution">
    <text evidence="2">The sequence shown here is derived from an EMBL/GenBank/DDBJ whole genome shotgun (WGS) entry which is preliminary data.</text>
</comment>
<organism evidence="2 3">
    <name type="scientific">Eumeta variegata</name>
    <name type="common">Bagworm moth</name>
    <name type="synonym">Eumeta japonica</name>
    <dbReference type="NCBI Taxonomy" id="151549"/>
    <lineage>
        <taxon>Eukaryota</taxon>
        <taxon>Metazoa</taxon>
        <taxon>Ecdysozoa</taxon>
        <taxon>Arthropoda</taxon>
        <taxon>Hexapoda</taxon>
        <taxon>Insecta</taxon>
        <taxon>Pterygota</taxon>
        <taxon>Neoptera</taxon>
        <taxon>Endopterygota</taxon>
        <taxon>Lepidoptera</taxon>
        <taxon>Glossata</taxon>
        <taxon>Ditrysia</taxon>
        <taxon>Tineoidea</taxon>
        <taxon>Psychidae</taxon>
        <taxon>Oiketicinae</taxon>
        <taxon>Eumeta</taxon>
    </lineage>
</organism>
<evidence type="ECO:0000256" key="1">
    <source>
        <dbReference type="SAM" id="MobiDB-lite"/>
    </source>
</evidence>
<accession>A0A4C1UN64</accession>
<feature type="region of interest" description="Disordered" evidence="1">
    <location>
        <begin position="324"/>
        <end position="357"/>
    </location>
</feature>
<evidence type="ECO:0000313" key="3">
    <source>
        <dbReference type="Proteomes" id="UP000299102"/>
    </source>
</evidence>
<sequence length="378" mass="41842">MCRNRERDLDGNRPRDRNRIKIGCGIEDGKVKKNEFGQTPVSRRRPHCARRVLEPSAELDAGYAAFFTQAIRIENEIVLFLIQNLVEEITVSNLDSMRRRRIKETHINVLCTALCSSTTGLSAGSGRDGTAHNSHVILNSNATHFDTQANKQASHQRVDGYRRPWTLPTPEKPRCLAEFVGGNETFNGEGIELIEEKELKGTTSHNLLFSDCGIRTSLTTEVNVQDRSRGIKPPGTARAGAVSAVVRRAAFIWAFRMYPLNITSPQVSTNDSERPRAPFAYFAFDSRSVGTYLQNCYKDAQAPGADVIHPLKSGKNNEAFDRKIAEGRSRRNVGADVAGPDNERADTSGASRRAKSLHESYSNAAVAGATRRINPVEF</sequence>
<keyword evidence="3" id="KW-1185">Reference proteome</keyword>
<name>A0A4C1UN64_EUMVA</name>
<evidence type="ECO:0000313" key="2">
    <source>
        <dbReference type="EMBL" id="GBP27888.1"/>
    </source>
</evidence>
<protein>
    <submittedName>
        <fullName evidence="2">Uncharacterized protein</fullName>
    </submittedName>
</protein>
<reference evidence="2 3" key="1">
    <citation type="journal article" date="2019" name="Commun. Biol.">
        <title>The bagworm genome reveals a unique fibroin gene that provides high tensile strength.</title>
        <authorList>
            <person name="Kono N."/>
            <person name="Nakamura H."/>
            <person name="Ohtoshi R."/>
            <person name="Tomita M."/>
            <person name="Numata K."/>
            <person name="Arakawa K."/>
        </authorList>
    </citation>
    <scope>NUCLEOTIDE SEQUENCE [LARGE SCALE GENOMIC DNA]</scope>
</reference>
<gene>
    <name evidence="2" type="ORF">EVAR_14077_1</name>
</gene>
<dbReference type="AlphaFoldDB" id="A0A4C1UN64"/>
<dbReference type="Proteomes" id="UP000299102">
    <property type="component" value="Unassembled WGS sequence"/>
</dbReference>
<proteinExistence type="predicted"/>